<name>A0A238VYI7_9PSEU</name>
<reference evidence="1 2" key="1">
    <citation type="submission" date="2017-06" db="EMBL/GenBank/DDBJ databases">
        <authorList>
            <person name="Kim H.J."/>
            <person name="Triplett B.A."/>
        </authorList>
    </citation>
    <scope>NUCLEOTIDE SEQUENCE [LARGE SCALE GENOMIC DNA]</scope>
    <source>
        <strain evidence="1 2">DSM 45207</strain>
    </source>
</reference>
<accession>A0A238VYI7</accession>
<sequence length="57" mass="5876">MIAVKAKKPLIIVGGLLVLFFVMSQPGGAAGMVHSILGMLQSAAESLITFVSTVFNA</sequence>
<dbReference type="EMBL" id="FZNW01000004">
    <property type="protein sequence ID" value="SNR39184.1"/>
    <property type="molecule type" value="Genomic_DNA"/>
</dbReference>
<dbReference type="Proteomes" id="UP000198348">
    <property type="component" value="Unassembled WGS sequence"/>
</dbReference>
<organism evidence="1 2">
    <name type="scientific">Haloechinothrix alba</name>
    <dbReference type="NCBI Taxonomy" id="664784"/>
    <lineage>
        <taxon>Bacteria</taxon>
        <taxon>Bacillati</taxon>
        <taxon>Actinomycetota</taxon>
        <taxon>Actinomycetes</taxon>
        <taxon>Pseudonocardiales</taxon>
        <taxon>Pseudonocardiaceae</taxon>
        <taxon>Haloechinothrix</taxon>
    </lineage>
</organism>
<evidence type="ECO:0000313" key="1">
    <source>
        <dbReference type="EMBL" id="SNR39184.1"/>
    </source>
</evidence>
<dbReference type="RefSeq" id="WP_089300279.1">
    <property type="nucleotide sequence ID" value="NZ_FZNW01000004.1"/>
</dbReference>
<evidence type="ECO:0000313" key="2">
    <source>
        <dbReference type="Proteomes" id="UP000198348"/>
    </source>
</evidence>
<gene>
    <name evidence="1" type="ORF">SAMN06265360_104205</name>
</gene>
<protein>
    <submittedName>
        <fullName evidence="1">Uncharacterized protein</fullName>
    </submittedName>
</protein>
<proteinExistence type="predicted"/>
<keyword evidence="2" id="KW-1185">Reference proteome</keyword>
<dbReference type="AlphaFoldDB" id="A0A238VYI7"/>